<dbReference type="GeneID" id="16993142"/>
<evidence type="ECO:0000256" key="1">
    <source>
        <dbReference type="SAM" id="MobiDB-lite"/>
    </source>
</evidence>
<dbReference type="RefSeq" id="XP_005535978.1">
    <property type="nucleotide sequence ID" value="XM_005535921.1"/>
</dbReference>
<protein>
    <submittedName>
        <fullName evidence="2">Uncharacterized protein</fullName>
    </submittedName>
</protein>
<evidence type="ECO:0000313" key="2">
    <source>
        <dbReference type="EMBL" id="BAM79692.1"/>
    </source>
</evidence>
<organism evidence="2 3">
    <name type="scientific">Cyanidioschyzon merolae (strain NIES-3377 / 10D)</name>
    <name type="common">Unicellular red alga</name>
    <dbReference type="NCBI Taxonomy" id="280699"/>
    <lineage>
        <taxon>Eukaryota</taxon>
        <taxon>Rhodophyta</taxon>
        <taxon>Bangiophyceae</taxon>
        <taxon>Cyanidiales</taxon>
        <taxon>Cyanidiaceae</taxon>
        <taxon>Cyanidioschyzon</taxon>
    </lineage>
</organism>
<reference evidence="2 3" key="2">
    <citation type="journal article" date="2007" name="BMC Biol.">
        <title>A 100%-complete sequence reveals unusually simple genomic features in the hot-spring red alga Cyanidioschyzon merolae.</title>
        <authorList>
            <person name="Nozaki H."/>
            <person name="Takano H."/>
            <person name="Misumi O."/>
            <person name="Terasawa K."/>
            <person name="Matsuzaki M."/>
            <person name="Maruyama S."/>
            <person name="Nishida K."/>
            <person name="Yagisawa F."/>
            <person name="Yoshida Y."/>
            <person name="Fujiwara T."/>
            <person name="Takio S."/>
            <person name="Tamura K."/>
            <person name="Chung S.J."/>
            <person name="Nakamura S."/>
            <person name="Kuroiwa H."/>
            <person name="Tanaka K."/>
            <person name="Sato N."/>
            <person name="Kuroiwa T."/>
        </authorList>
    </citation>
    <scope>NUCLEOTIDE SEQUENCE [LARGE SCALE GENOMIC DNA]</scope>
    <source>
        <strain evidence="2 3">10D</strain>
    </source>
</reference>
<dbReference type="AlphaFoldDB" id="M1VBI8"/>
<accession>M1VBI8</accession>
<name>M1VBI8_CYAM1</name>
<dbReference type="Proteomes" id="UP000007014">
    <property type="component" value="Chromosome 7"/>
</dbReference>
<keyword evidence="3" id="KW-1185">Reference proteome</keyword>
<evidence type="ECO:0000313" key="3">
    <source>
        <dbReference type="Proteomes" id="UP000007014"/>
    </source>
</evidence>
<feature type="region of interest" description="Disordered" evidence="1">
    <location>
        <begin position="136"/>
        <end position="156"/>
    </location>
</feature>
<gene>
    <name evidence="2" type="ORF">CYME_CMG197C</name>
</gene>
<proteinExistence type="predicted"/>
<feature type="region of interest" description="Disordered" evidence="1">
    <location>
        <begin position="101"/>
        <end position="122"/>
    </location>
</feature>
<feature type="compositionally biased region" description="Basic and acidic residues" evidence="1">
    <location>
        <begin position="136"/>
        <end position="145"/>
    </location>
</feature>
<feature type="compositionally biased region" description="Polar residues" evidence="1">
    <location>
        <begin position="101"/>
        <end position="112"/>
    </location>
</feature>
<dbReference type="KEGG" id="cme:CYME_CMG197C"/>
<reference evidence="2 3" key="1">
    <citation type="journal article" date="2004" name="Nature">
        <title>Genome sequence of the ultrasmall unicellular red alga Cyanidioschyzon merolae 10D.</title>
        <authorList>
            <person name="Matsuzaki M."/>
            <person name="Misumi O."/>
            <person name="Shin-i T."/>
            <person name="Maruyama S."/>
            <person name="Takahara M."/>
            <person name="Miyagishima S."/>
            <person name="Mori T."/>
            <person name="Nishida K."/>
            <person name="Yagisawa F."/>
            <person name="Nishida K."/>
            <person name="Yoshida Y."/>
            <person name="Nishimura Y."/>
            <person name="Nakao S."/>
            <person name="Kobayashi T."/>
            <person name="Momoyama Y."/>
            <person name="Higashiyama T."/>
            <person name="Minoda A."/>
            <person name="Sano M."/>
            <person name="Nomoto H."/>
            <person name="Oishi K."/>
            <person name="Hayashi H."/>
            <person name="Ohta F."/>
            <person name="Nishizaka S."/>
            <person name="Haga S."/>
            <person name="Miura S."/>
            <person name="Morishita T."/>
            <person name="Kabeya Y."/>
            <person name="Terasawa K."/>
            <person name="Suzuki Y."/>
            <person name="Ishii Y."/>
            <person name="Asakawa S."/>
            <person name="Takano H."/>
            <person name="Ohta N."/>
            <person name="Kuroiwa H."/>
            <person name="Tanaka K."/>
            <person name="Shimizu N."/>
            <person name="Sugano S."/>
            <person name="Sato N."/>
            <person name="Nozaki H."/>
            <person name="Ogasawara N."/>
            <person name="Kohara Y."/>
            <person name="Kuroiwa T."/>
        </authorList>
    </citation>
    <scope>NUCLEOTIDE SEQUENCE [LARGE SCALE GENOMIC DNA]</scope>
    <source>
        <strain evidence="2 3">10D</strain>
    </source>
</reference>
<dbReference type="EMBL" id="AP006489">
    <property type="protein sequence ID" value="BAM79692.1"/>
    <property type="molecule type" value="Genomic_DNA"/>
</dbReference>
<sequence length="210" mass="24221">MSCLGSAQSRYRCRLDARHLEHKRGWRCRLRKLWRKRPRRSRSSMTTTCRESRLQPRSDWLRLRRRRARAAELRSKSRRADRAQFSGTGVSARYTERLCTTSERQRGTTQPQKHAPAQSVGNCAPELVPLPKALSEDHVRSHAEQRSQPGAWARPPPVPWQPWASTGVAWNPVGAAPRHRHTRHRTRTLSLSSPDDLLERTTYIAAPIES</sequence>
<dbReference type="Gramene" id="CMG197CT">
    <property type="protein sequence ID" value="CMG197CT"/>
    <property type="gene ID" value="CMG197C"/>
</dbReference>
<dbReference type="HOGENOM" id="CLU_1311725_0_0_1"/>